<evidence type="ECO:0000313" key="3">
    <source>
        <dbReference type="Proteomes" id="UP000694846"/>
    </source>
</evidence>
<dbReference type="InterPro" id="IPR005312">
    <property type="entry name" value="DUF1759"/>
</dbReference>
<dbReference type="SUPFAM" id="SSF57756">
    <property type="entry name" value="Retrovirus zinc finger-like domains"/>
    <property type="match status" value="1"/>
</dbReference>
<dbReference type="Pfam" id="PF03564">
    <property type="entry name" value="DUF1759"/>
    <property type="match status" value="1"/>
</dbReference>
<name>A0A8B8FAW5_9HEMI</name>
<dbReference type="CDD" id="cd00303">
    <property type="entry name" value="retropepsin_like"/>
    <property type="match status" value="1"/>
</dbReference>
<reference evidence="4" key="1">
    <citation type="submission" date="2025-08" db="UniProtKB">
        <authorList>
            <consortium name="RefSeq"/>
        </authorList>
    </citation>
    <scope>IDENTIFICATION</scope>
    <source>
        <tissue evidence="4">Whole body</tissue>
    </source>
</reference>
<accession>A0A8B8FAW5</accession>
<evidence type="ECO:0000313" key="4">
    <source>
        <dbReference type="RefSeq" id="XP_025407547.1"/>
    </source>
</evidence>
<dbReference type="GO" id="GO:0008270">
    <property type="term" value="F:zinc ion binding"/>
    <property type="evidence" value="ECO:0007669"/>
    <property type="project" value="UniProtKB-KW"/>
</dbReference>
<dbReference type="RefSeq" id="XP_025407547.1">
    <property type="nucleotide sequence ID" value="XM_025551762.1"/>
</dbReference>
<organism evidence="3 4">
    <name type="scientific">Sipha flava</name>
    <name type="common">yellow sugarcane aphid</name>
    <dbReference type="NCBI Taxonomy" id="143950"/>
    <lineage>
        <taxon>Eukaryota</taxon>
        <taxon>Metazoa</taxon>
        <taxon>Ecdysozoa</taxon>
        <taxon>Arthropoda</taxon>
        <taxon>Hexapoda</taxon>
        <taxon>Insecta</taxon>
        <taxon>Pterygota</taxon>
        <taxon>Neoptera</taxon>
        <taxon>Paraneoptera</taxon>
        <taxon>Hemiptera</taxon>
        <taxon>Sternorrhyncha</taxon>
        <taxon>Aphidomorpha</taxon>
        <taxon>Aphidoidea</taxon>
        <taxon>Aphididae</taxon>
        <taxon>Sipha</taxon>
    </lineage>
</organism>
<sequence>MPPKIQDHVSSLAFAHALRSRALRSINEMNAVALEARSDNTKLSSLTTRIAKLDYFVTQFRTEHASVFQALVALDRLVELETVDDPIVTSMKTMCYEIELISSECAPNDKATTSSTITIAQTSVSLPRFDGSGSALGLIRSIPLSADNYKIAWEILSNRFDNKHILASAHLDKLFEFKSMNQESVASLMAFINTFQENVSVIRSLGVEDLANFLLFHMGSRVLHPTTLQLFESSISRSTIPDFDELMKFVQRRCQILEGLKTTVKIDRPEKCHEKTLLRGKHTVPTKSIFITTTSVSLKSTSRNCLMCNKVGHVLQQCPTFKQLTVDKRREYVTSRKLCFGCMHSSHLVDLCSSKRGCASCGSRRHNSLLHRNQEKSTTPDSITLCASSDAQPSSSVTTSFAGTARTHSTVVLGTAVILVKDAWGRLHAVRALLDSGSQISAITSDCLARLGLPKRNFSTHIVGLAQHPVSHVQGITNCQFSSHFDPEHVFTAVDLVVLKQITAAMPASKLPVCIREKYRHLLLADRKFDVPA</sequence>
<dbReference type="SUPFAM" id="SSF50630">
    <property type="entry name" value="Acid proteases"/>
    <property type="match status" value="1"/>
</dbReference>
<dbReference type="PANTHER" id="PTHR47331">
    <property type="entry name" value="PHD-TYPE DOMAIN-CONTAINING PROTEIN"/>
    <property type="match status" value="1"/>
</dbReference>
<dbReference type="PANTHER" id="PTHR47331:SF5">
    <property type="entry name" value="RIBONUCLEASE H"/>
    <property type="match status" value="1"/>
</dbReference>
<evidence type="ECO:0000256" key="1">
    <source>
        <dbReference type="PROSITE-ProRule" id="PRU00047"/>
    </source>
</evidence>
<dbReference type="GeneID" id="112681515"/>
<keyword evidence="3" id="KW-1185">Reference proteome</keyword>
<dbReference type="Gene3D" id="2.40.70.10">
    <property type="entry name" value="Acid Proteases"/>
    <property type="match status" value="1"/>
</dbReference>
<dbReference type="InterPro" id="IPR021109">
    <property type="entry name" value="Peptidase_aspartic_dom_sf"/>
</dbReference>
<gene>
    <name evidence="4" type="primary">LOC112681515</name>
</gene>
<dbReference type="InterPro" id="IPR001878">
    <property type="entry name" value="Znf_CCHC"/>
</dbReference>
<proteinExistence type="predicted"/>
<protein>
    <submittedName>
        <fullName evidence="4">Uncharacterized protein LOC112681515</fullName>
    </submittedName>
</protein>
<dbReference type="GO" id="GO:0003676">
    <property type="term" value="F:nucleic acid binding"/>
    <property type="evidence" value="ECO:0007669"/>
    <property type="project" value="InterPro"/>
</dbReference>
<keyword evidence="1" id="KW-0479">Metal-binding</keyword>
<keyword evidence="1" id="KW-0862">Zinc</keyword>
<feature type="domain" description="CCHC-type" evidence="2">
    <location>
        <begin position="305"/>
        <end position="319"/>
    </location>
</feature>
<dbReference type="AlphaFoldDB" id="A0A8B8FAW5"/>
<keyword evidence="1" id="KW-0863">Zinc-finger</keyword>
<dbReference type="PROSITE" id="PS50158">
    <property type="entry name" value="ZF_CCHC"/>
    <property type="match status" value="1"/>
</dbReference>
<evidence type="ECO:0000259" key="2">
    <source>
        <dbReference type="PROSITE" id="PS50158"/>
    </source>
</evidence>
<dbReference type="InterPro" id="IPR036875">
    <property type="entry name" value="Znf_CCHC_sf"/>
</dbReference>
<dbReference type="InterPro" id="IPR001969">
    <property type="entry name" value="Aspartic_peptidase_AS"/>
</dbReference>
<dbReference type="Proteomes" id="UP000694846">
    <property type="component" value="Unplaced"/>
</dbReference>
<dbReference type="PROSITE" id="PS00141">
    <property type="entry name" value="ASP_PROTEASE"/>
    <property type="match status" value="1"/>
</dbReference>
<dbReference type="OrthoDB" id="6626799at2759"/>
<dbReference type="GO" id="GO:0006508">
    <property type="term" value="P:proteolysis"/>
    <property type="evidence" value="ECO:0007669"/>
    <property type="project" value="InterPro"/>
</dbReference>
<dbReference type="GO" id="GO:0004190">
    <property type="term" value="F:aspartic-type endopeptidase activity"/>
    <property type="evidence" value="ECO:0007669"/>
    <property type="project" value="InterPro"/>
</dbReference>
<dbReference type="Gene3D" id="4.10.60.10">
    <property type="entry name" value="Zinc finger, CCHC-type"/>
    <property type="match status" value="1"/>
</dbReference>